<accession>A0AAV0AQ98</accession>
<evidence type="ECO:0000256" key="2">
    <source>
        <dbReference type="SAM" id="Phobius"/>
    </source>
</evidence>
<name>A0AAV0AQ98_PHAPC</name>
<proteinExistence type="predicted"/>
<feature type="transmembrane region" description="Helical" evidence="2">
    <location>
        <begin position="65"/>
        <end position="87"/>
    </location>
</feature>
<reference evidence="3" key="1">
    <citation type="submission" date="2022-06" db="EMBL/GenBank/DDBJ databases">
        <authorList>
            <consortium name="SYNGENTA / RWTH Aachen University"/>
        </authorList>
    </citation>
    <scope>NUCLEOTIDE SEQUENCE</scope>
</reference>
<keyword evidence="2" id="KW-0472">Membrane</keyword>
<feature type="region of interest" description="Disordered" evidence="1">
    <location>
        <begin position="218"/>
        <end position="238"/>
    </location>
</feature>
<feature type="compositionally biased region" description="Polar residues" evidence="1">
    <location>
        <begin position="256"/>
        <end position="279"/>
    </location>
</feature>
<keyword evidence="2" id="KW-1133">Transmembrane helix</keyword>
<organism evidence="3 4">
    <name type="scientific">Phakopsora pachyrhizi</name>
    <name type="common">Asian soybean rust disease fungus</name>
    <dbReference type="NCBI Taxonomy" id="170000"/>
    <lineage>
        <taxon>Eukaryota</taxon>
        <taxon>Fungi</taxon>
        <taxon>Dikarya</taxon>
        <taxon>Basidiomycota</taxon>
        <taxon>Pucciniomycotina</taxon>
        <taxon>Pucciniomycetes</taxon>
        <taxon>Pucciniales</taxon>
        <taxon>Phakopsoraceae</taxon>
        <taxon>Phakopsora</taxon>
    </lineage>
</organism>
<dbReference type="EMBL" id="CALTRL010000770">
    <property type="protein sequence ID" value="CAH7669615.1"/>
    <property type="molecule type" value="Genomic_DNA"/>
</dbReference>
<protein>
    <submittedName>
        <fullName evidence="3">Expressed protein</fullName>
    </submittedName>
</protein>
<feature type="transmembrane region" description="Helical" evidence="2">
    <location>
        <begin position="30"/>
        <end position="59"/>
    </location>
</feature>
<evidence type="ECO:0000256" key="1">
    <source>
        <dbReference type="SAM" id="MobiDB-lite"/>
    </source>
</evidence>
<feature type="region of interest" description="Disordered" evidence="1">
    <location>
        <begin position="256"/>
        <end position="306"/>
    </location>
</feature>
<gene>
    <name evidence="3" type="ORF">PPACK8108_LOCUS4256</name>
</gene>
<evidence type="ECO:0000313" key="4">
    <source>
        <dbReference type="Proteomes" id="UP001153365"/>
    </source>
</evidence>
<sequence>MVPDFLRFNNKSSSSRRSKRSDKVNLKDHYCCFAIPLYNVGIYSILTEFFIIGTVFGILSFSAPSILAVALPGILTSLFGFICLMIGMSQAAGFYGVYMEKVELFEKYVIVNVVLLLIGLVYSLVLMIISATRHDTATEECIIQFVSGDERSSVSESGRSVCDVWTWAQLAVCGILWFITGLSQLYFCHLQRVWSRDQKLDHLHYRTIVSAARDSMLGTNSQARGDPRSDAEDWETDSRVGSLDLNRVIREENVIQNSHQASSKQSSQRSNMKNSSRLKNQIGERTVAEEEEERLVAGSTLVSRVV</sequence>
<keyword evidence="4" id="KW-1185">Reference proteome</keyword>
<evidence type="ECO:0000313" key="3">
    <source>
        <dbReference type="EMBL" id="CAH7669615.1"/>
    </source>
</evidence>
<keyword evidence="2" id="KW-0812">Transmembrane</keyword>
<feature type="transmembrane region" description="Helical" evidence="2">
    <location>
        <begin position="108"/>
        <end position="129"/>
    </location>
</feature>
<feature type="region of interest" description="Disordered" evidence="1">
    <location>
        <begin position="1"/>
        <end position="20"/>
    </location>
</feature>
<comment type="caution">
    <text evidence="3">The sequence shown here is derived from an EMBL/GenBank/DDBJ whole genome shotgun (WGS) entry which is preliminary data.</text>
</comment>
<dbReference type="Proteomes" id="UP001153365">
    <property type="component" value="Unassembled WGS sequence"/>
</dbReference>
<dbReference type="AlphaFoldDB" id="A0AAV0AQ98"/>
<feature type="transmembrane region" description="Helical" evidence="2">
    <location>
        <begin position="164"/>
        <end position="187"/>
    </location>
</feature>